<dbReference type="InterPro" id="IPR050194">
    <property type="entry name" value="Glycosyltransferase_grp1"/>
</dbReference>
<dbReference type="OrthoDB" id="9802525at2"/>
<comment type="caution">
    <text evidence="2">The sequence shown here is derived from an EMBL/GenBank/DDBJ whole genome shotgun (WGS) entry which is preliminary data.</text>
</comment>
<organism evidence="2 3">
    <name type="scientific">Rubrivivax gelatinosus</name>
    <name type="common">Rhodocyclus gelatinosus</name>
    <name type="synonym">Rhodopseudomonas gelatinosa</name>
    <dbReference type="NCBI Taxonomy" id="28068"/>
    <lineage>
        <taxon>Bacteria</taxon>
        <taxon>Pseudomonadati</taxon>
        <taxon>Pseudomonadota</taxon>
        <taxon>Betaproteobacteria</taxon>
        <taxon>Burkholderiales</taxon>
        <taxon>Sphaerotilaceae</taxon>
        <taxon>Rubrivivax</taxon>
    </lineage>
</organism>
<reference evidence="2 3" key="1">
    <citation type="submission" date="2019-03" db="EMBL/GenBank/DDBJ databases">
        <title>Genomic Encyclopedia of Type Strains, Phase IV (KMG-IV): sequencing the most valuable type-strain genomes for metagenomic binning, comparative biology and taxonomic classification.</title>
        <authorList>
            <person name="Goeker M."/>
        </authorList>
    </citation>
    <scope>NUCLEOTIDE SEQUENCE [LARGE SCALE GENOMIC DNA]</scope>
    <source>
        <strain evidence="2 3">DSM 1709</strain>
    </source>
</reference>
<keyword evidence="2" id="KW-0808">Transferase</keyword>
<evidence type="ECO:0000313" key="3">
    <source>
        <dbReference type="Proteomes" id="UP000295106"/>
    </source>
</evidence>
<sequence length="385" mass="40969">MQIVYVTETHPPEVNGVALTTARTVAHLRAAGHRVQLVRPRQHGEPARDDADEWRCAGGPIPMYPELRYGLATRAALRRRWRAIGPALVHVATPGPLARTALAAARAEGIATSADFRTNFHAYSRHYRLGWLEPLVMRWLRRLHELADCNFVPTPALAAELAAAGFSRLAVSGRGVDATLFDPARRDPALRASWGAAGDERVLLHVGRLAAEKNVALVLRAWERLRAAQPGLRLVVVGDGPQRAALQRDHPQACFAGVRTGADLAAHYASADAFAFPSLTDTFGNVTLEALASGLALAAFDTAAAAVHVVDGVNGCLARPGDEAGFEAAVQTALDHGAPGSALRRRARETALGADWSVVLHGFEQALRGVAEHRAPGLPADAALA</sequence>
<evidence type="ECO:0000313" key="2">
    <source>
        <dbReference type="EMBL" id="TCP04362.1"/>
    </source>
</evidence>
<dbReference type="Pfam" id="PF13439">
    <property type="entry name" value="Glyco_transf_4"/>
    <property type="match status" value="1"/>
</dbReference>
<dbReference type="Pfam" id="PF13692">
    <property type="entry name" value="Glyco_trans_1_4"/>
    <property type="match status" value="1"/>
</dbReference>
<dbReference type="RefSeq" id="WP_132644875.1">
    <property type="nucleotide sequence ID" value="NZ_CP181386.1"/>
</dbReference>
<dbReference type="AlphaFoldDB" id="A0A4R2MC88"/>
<protein>
    <submittedName>
        <fullName evidence="2">Glycosyltransferase involved in cell wall biosynthesis</fullName>
    </submittedName>
</protein>
<dbReference type="GeneID" id="99685098"/>
<dbReference type="PANTHER" id="PTHR45947:SF3">
    <property type="entry name" value="SULFOQUINOVOSYL TRANSFERASE SQD2"/>
    <property type="match status" value="1"/>
</dbReference>
<feature type="domain" description="Glycosyltransferase subfamily 4-like N-terminal" evidence="1">
    <location>
        <begin position="14"/>
        <end position="178"/>
    </location>
</feature>
<proteinExistence type="predicted"/>
<accession>A0A4R2MC88</accession>
<dbReference type="EMBL" id="SLXD01000002">
    <property type="protein sequence ID" value="TCP04362.1"/>
    <property type="molecule type" value="Genomic_DNA"/>
</dbReference>
<gene>
    <name evidence="2" type="ORF">EV684_102115</name>
</gene>
<name>A0A4R2MC88_RUBGE</name>
<evidence type="ECO:0000259" key="1">
    <source>
        <dbReference type="Pfam" id="PF13439"/>
    </source>
</evidence>
<dbReference type="Gene3D" id="3.40.50.2000">
    <property type="entry name" value="Glycogen Phosphorylase B"/>
    <property type="match status" value="2"/>
</dbReference>
<dbReference type="GO" id="GO:0016757">
    <property type="term" value="F:glycosyltransferase activity"/>
    <property type="evidence" value="ECO:0007669"/>
    <property type="project" value="UniProtKB-ARBA"/>
</dbReference>
<dbReference type="InterPro" id="IPR028098">
    <property type="entry name" value="Glyco_trans_4-like_N"/>
</dbReference>
<dbReference type="Proteomes" id="UP000295106">
    <property type="component" value="Unassembled WGS sequence"/>
</dbReference>
<dbReference type="SUPFAM" id="SSF53756">
    <property type="entry name" value="UDP-Glycosyltransferase/glycogen phosphorylase"/>
    <property type="match status" value="1"/>
</dbReference>
<dbReference type="PANTHER" id="PTHR45947">
    <property type="entry name" value="SULFOQUINOVOSYL TRANSFERASE SQD2"/>
    <property type="match status" value="1"/>
</dbReference>